<keyword evidence="3" id="KW-1185">Reference proteome</keyword>
<reference evidence="2 3" key="1">
    <citation type="submission" date="2020-08" db="EMBL/GenBank/DDBJ databases">
        <title>Genomic Encyclopedia of Type Strains, Phase IV (KMG-IV): sequencing the most valuable type-strain genomes for metagenomic binning, comparative biology and taxonomic classification.</title>
        <authorList>
            <person name="Goeker M."/>
        </authorList>
    </citation>
    <scope>NUCLEOTIDE SEQUENCE [LARGE SCALE GENOMIC DNA]</scope>
    <source>
        <strain evidence="2 3">DSM 103733</strain>
    </source>
</reference>
<sequence length="97" mass="11022">MKKPIVTIENWAVVRTGSYLAYQELEPGNILVGRVFGHAKLSDAKSIFTSPIVSVDLDKRQVETKNTIYSLGKPSEDYCDSREYKEWNPQQDTQEVA</sequence>
<gene>
    <name evidence="2" type="ORF">HNQ77_004378</name>
</gene>
<dbReference type="EMBL" id="JACHEK010000009">
    <property type="protein sequence ID" value="MBB6146406.1"/>
    <property type="molecule type" value="Genomic_DNA"/>
</dbReference>
<feature type="compositionally biased region" description="Polar residues" evidence="1">
    <location>
        <begin position="88"/>
        <end position="97"/>
    </location>
</feature>
<evidence type="ECO:0000313" key="3">
    <source>
        <dbReference type="Proteomes" id="UP000538666"/>
    </source>
</evidence>
<protein>
    <submittedName>
        <fullName evidence="2">Uncharacterized protein</fullName>
    </submittedName>
</protein>
<name>A0A841JYJ3_9BACT</name>
<organism evidence="2 3">
    <name type="scientific">Silvibacterium bohemicum</name>
    <dbReference type="NCBI Taxonomy" id="1577686"/>
    <lineage>
        <taxon>Bacteria</taxon>
        <taxon>Pseudomonadati</taxon>
        <taxon>Acidobacteriota</taxon>
        <taxon>Terriglobia</taxon>
        <taxon>Terriglobales</taxon>
        <taxon>Acidobacteriaceae</taxon>
        <taxon>Silvibacterium</taxon>
    </lineage>
</organism>
<dbReference type="Proteomes" id="UP000538666">
    <property type="component" value="Unassembled WGS sequence"/>
</dbReference>
<proteinExistence type="predicted"/>
<accession>A0A841JYJ3</accession>
<feature type="region of interest" description="Disordered" evidence="1">
    <location>
        <begin position="73"/>
        <end position="97"/>
    </location>
</feature>
<dbReference type="OrthoDB" id="122944at2"/>
<dbReference type="RefSeq" id="WP_050058160.1">
    <property type="nucleotide sequence ID" value="NZ_JACHEK010000009.1"/>
</dbReference>
<evidence type="ECO:0000256" key="1">
    <source>
        <dbReference type="SAM" id="MobiDB-lite"/>
    </source>
</evidence>
<comment type="caution">
    <text evidence="2">The sequence shown here is derived from an EMBL/GenBank/DDBJ whole genome shotgun (WGS) entry which is preliminary data.</text>
</comment>
<evidence type="ECO:0000313" key="2">
    <source>
        <dbReference type="EMBL" id="MBB6146406.1"/>
    </source>
</evidence>
<feature type="compositionally biased region" description="Basic and acidic residues" evidence="1">
    <location>
        <begin position="74"/>
        <end position="86"/>
    </location>
</feature>
<dbReference type="AlphaFoldDB" id="A0A841JYJ3"/>